<dbReference type="RefSeq" id="WP_011495907.1">
    <property type="nucleotide sequence ID" value="NC_007954.1"/>
</dbReference>
<dbReference type="InterPro" id="IPR050597">
    <property type="entry name" value="Cytochrome_c_Oxidase_Subunit"/>
</dbReference>
<sequence>MRNLAILVLSSLLSMSAMAADVDAGKAKSGMCAACHGADGVSFAPMYPNLKGQKAAYLEKQLKDFKSGTRKDPVMGAMAMPLSDEDITNISAYYAGLK</sequence>
<evidence type="ECO:0000313" key="10">
    <source>
        <dbReference type="Proteomes" id="UP000001982"/>
    </source>
</evidence>
<keyword evidence="4" id="KW-0249">Electron transport</keyword>
<evidence type="ECO:0000256" key="7">
    <source>
        <dbReference type="SAM" id="SignalP"/>
    </source>
</evidence>
<dbReference type="EMBL" id="CP000302">
    <property type="protein sequence ID" value="ABE54749.1"/>
    <property type="molecule type" value="Genomic_DNA"/>
</dbReference>
<keyword evidence="1" id="KW-0813">Transport</keyword>
<evidence type="ECO:0000256" key="4">
    <source>
        <dbReference type="ARBA" id="ARBA00022982"/>
    </source>
</evidence>
<dbReference type="SUPFAM" id="SSF46626">
    <property type="entry name" value="Cytochrome c"/>
    <property type="match status" value="1"/>
</dbReference>
<dbReference type="InterPro" id="IPR009056">
    <property type="entry name" value="Cyt_c-like_dom"/>
</dbReference>
<evidence type="ECO:0000256" key="3">
    <source>
        <dbReference type="ARBA" id="ARBA00022723"/>
    </source>
</evidence>
<proteinExistence type="predicted"/>
<dbReference type="GO" id="GO:0046872">
    <property type="term" value="F:metal ion binding"/>
    <property type="evidence" value="ECO:0007669"/>
    <property type="project" value="UniProtKB-KW"/>
</dbReference>
<evidence type="ECO:0000256" key="5">
    <source>
        <dbReference type="ARBA" id="ARBA00023004"/>
    </source>
</evidence>
<evidence type="ECO:0000256" key="2">
    <source>
        <dbReference type="ARBA" id="ARBA00022617"/>
    </source>
</evidence>
<feature type="domain" description="Cytochrome c" evidence="8">
    <location>
        <begin position="20"/>
        <end position="98"/>
    </location>
</feature>
<dbReference type="AlphaFoldDB" id="Q12P77"/>
<evidence type="ECO:0000313" key="9">
    <source>
        <dbReference type="EMBL" id="ABE54749.1"/>
    </source>
</evidence>
<keyword evidence="5 6" id="KW-0408">Iron</keyword>
<dbReference type="PANTHER" id="PTHR33751:SF9">
    <property type="entry name" value="CYTOCHROME C4"/>
    <property type="match status" value="1"/>
</dbReference>
<dbReference type="Gene3D" id="1.10.760.10">
    <property type="entry name" value="Cytochrome c-like domain"/>
    <property type="match status" value="1"/>
</dbReference>
<feature type="signal peptide" evidence="7">
    <location>
        <begin position="1"/>
        <end position="19"/>
    </location>
</feature>
<protein>
    <submittedName>
        <fullName evidence="9">Cytochrome c, class I</fullName>
    </submittedName>
</protein>
<name>Q12P77_SHEDO</name>
<dbReference type="Proteomes" id="UP000001982">
    <property type="component" value="Chromosome"/>
</dbReference>
<reference evidence="9 10" key="1">
    <citation type="submission" date="2006-03" db="EMBL/GenBank/DDBJ databases">
        <title>Complete sequence of Shewanella denitrificans OS217.</title>
        <authorList>
            <consortium name="US DOE Joint Genome Institute"/>
            <person name="Copeland A."/>
            <person name="Lucas S."/>
            <person name="Lapidus A."/>
            <person name="Barry K."/>
            <person name="Detter J.C."/>
            <person name="Glavina del Rio T."/>
            <person name="Hammon N."/>
            <person name="Israni S."/>
            <person name="Dalin E."/>
            <person name="Tice H."/>
            <person name="Pitluck S."/>
            <person name="Brettin T."/>
            <person name="Bruce D."/>
            <person name="Han C."/>
            <person name="Tapia R."/>
            <person name="Gilna P."/>
            <person name="Kiss H."/>
            <person name="Schmutz J."/>
            <person name="Larimer F."/>
            <person name="Land M."/>
            <person name="Hauser L."/>
            <person name="Kyrpides N."/>
            <person name="Lykidis A."/>
            <person name="Richardson P."/>
        </authorList>
    </citation>
    <scope>NUCLEOTIDE SEQUENCE [LARGE SCALE GENOMIC DNA]</scope>
    <source>
        <strain evidence="10">OS217 / ATCC BAA-1090 / DSM 15013</strain>
    </source>
</reference>
<dbReference type="GO" id="GO:0009055">
    <property type="term" value="F:electron transfer activity"/>
    <property type="evidence" value="ECO:0007669"/>
    <property type="project" value="InterPro"/>
</dbReference>
<organism evidence="9 10">
    <name type="scientific">Shewanella denitrificans (strain OS217 / ATCC BAA-1090 / DSM 15013)</name>
    <dbReference type="NCBI Taxonomy" id="318161"/>
    <lineage>
        <taxon>Bacteria</taxon>
        <taxon>Pseudomonadati</taxon>
        <taxon>Pseudomonadota</taxon>
        <taxon>Gammaproteobacteria</taxon>
        <taxon>Alteromonadales</taxon>
        <taxon>Shewanellaceae</taxon>
        <taxon>Shewanella</taxon>
    </lineage>
</organism>
<dbReference type="STRING" id="318161.Sden_1464"/>
<evidence type="ECO:0000256" key="1">
    <source>
        <dbReference type="ARBA" id="ARBA00022448"/>
    </source>
</evidence>
<keyword evidence="3 6" id="KW-0479">Metal-binding</keyword>
<dbReference type="PROSITE" id="PS51007">
    <property type="entry name" value="CYTC"/>
    <property type="match status" value="1"/>
</dbReference>
<evidence type="ECO:0000259" key="8">
    <source>
        <dbReference type="PROSITE" id="PS51007"/>
    </source>
</evidence>
<dbReference type="eggNOG" id="COG2863">
    <property type="taxonomic scope" value="Bacteria"/>
</dbReference>
<dbReference type="GO" id="GO:0020037">
    <property type="term" value="F:heme binding"/>
    <property type="evidence" value="ECO:0007669"/>
    <property type="project" value="InterPro"/>
</dbReference>
<dbReference type="Pfam" id="PF00034">
    <property type="entry name" value="Cytochrom_C"/>
    <property type="match status" value="1"/>
</dbReference>
<dbReference type="InterPro" id="IPR036909">
    <property type="entry name" value="Cyt_c-like_dom_sf"/>
</dbReference>
<keyword evidence="10" id="KW-1185">Reference proteome</keyword>
<feature type="chain" id="PRO_5004181561" evidence="7">
    <location>
        <begin position="20"/>
        <end position="98"/>
    </location>
</feature>
<keyword evidence="7" id="KW-0732">Signal</keyword>
<evidence type="ECO:0000256" key="6">
    <source>
        <dbReference type="PROSITE-ProRule" id="PRU00433"/>
    </source>
</evidence>
<accession>Q12P77</accession>
<dbReference type="KEGG" id="sdn:Sden_1464"/>
<dbReference type="PANTHER" id="PTHR33751">
    <property type="entry name" value="CBB3-TYPE CYTOCHROME C OXIDASE SUBUNIT FIXP"/>
    <property type="match status" value="1"/>
</dbReference>
<gene>
    <name evidence="9" type="ordered locus">Sden_1464</name>
</gene>
<dbReference type="OrthoDB" id="9796421at2"/>
<keyword evidence="2 6" id="KW-0349">Heme</keyword>
<dbReference type="HOGENOM" id="CLU_128253_1_2_6"/>